<organism evidence="3 4">
    <name type="scientific">Canibacter oris</name>
    <dbReference type="NCBI Taxonomy" id="1365628"/>
    <lineage>
        <taxon>Bacteria</taxon>
        <taxon>Bacillati</taxon>
        <taxon>Actinomycetota</taxon>
        <taxon>Actinomycetes</taxon>
        <taxon>Micrococcales</taxon>
        <taxon>Microbacteriaceae</taxon>
        <taxon>Canibacter</taxon>
    </lineage>
</organism>
<keyword evidence="2" id="KW-0472">Membrane</keyword>
<dbReference type="EMBL" id="JACIFD010000003">
    <property type="protein sequence ID" value="MBB4071038.1"/>
    <property type="molecule type" value="Genomic_DNA"/>
</dbReference>
<feature type="transmembrane region" description="Helical" evidence="2">
    <location>
        <begin position="33"/>
        <end position="52"/>
    </location>
</feature>
<feature type="compositionally biased region" description="Polar residues" evidence="1">
    <location>
        <begin position="1"/>
        <end position="18"/>
    </location>
</feature>
<keyword evidence="4" id="KW-1185">Reference proteome</keyword>
<evidence type="ECO:0000256" key="1">
    <source>
        <dbReference type="SAM" id="MobiDB-lite"/>
    </source>
</evidence>
<feature type="region of interest" description="Disordered" evidence="1">
    <location>
        <begin position="289"/>
        <end position="351"/>
    </location>
</feature>
<feature type="compositionally biased region" description="Basic and acidic residues" evidence="1">
    <location>
        <begin position="195"/>
        <end position="206"/>
    </location>
</feature>
<evidence type="ECO:0000313" key="3">
    <source>
        <dbReference type="EMBL" id="MBB4071038.1"/>
    </source>
</evidence>
<keyword evidence="2" id="KW-1133">Transmembrane helix</keyword>
<name>A0A840DLU2_9MICO</name>
<dbReference type="SUPFAM" id="SSF47781">
    <property type="entry name" value="RuvA domain 2-like"/>
    <property type="match status" value="1"/>
</dbReference>
<dbReference type="InterPro" id="IPR010994">
    <property type="entry name" value="RuvA_2-like"/>
</dbReference>
<keyword evidence="2" id="KW-0812">Transmembrane</keyword>
<comment type="caution">
    <text evidence="3">The sequence shown here is derived from an EMBL/GenBank/DDBJ whole genome shotgun (WGS) entry which is preliminary data.</text>
</comment>
<evidence type="ECO:0000256" key="2">
    <source>
        <dbReference type="SAM" id="Phobius"/>
    </source>
</evidence>
<protein>
    <recommendedName>
        <fullName evidence="5">Helix-hairpin-helix domain-containing protein</fullName>
    </recommendedName>
</protein>
<feature type="region of interest" description="Disordered" evidence="1">
    <location>
        <begin position="146"/>
        <end position="206"/>
    </location>
</feature>
<proteinExistence type="predicted"/>
<evidence type="ECO:0000313" key="4">
    <source>
        <dbReference type="Proteomes" id="UP000571183"/>
    </source>
</evidence>
<feature type="transmembrane region" description="Helical" evidence="2">
    <location>
        <begin position="90"/>
        <end position="107"/>
    </location>
</feature>
<sequence length="351" mass="38552">MAHSTAAQKTSRKTAQNPPETPPVGWMLRRSMWILPALLGLGYLSFVSYFWLAKKWNSVGLRGMALVLLGLSLLYLPLTFFDYEAAETPAMHLLLWIGPTLLGLYLNPAYLRSTWRQEVLGQDVATVAAPLWLRLRNISDNDLSGADVDSGSIPQRGRKGPRPTQQRAAQNGDVRDQGYTFPPLPADEPWQQPESWRRTAPRPEPRYRSWDEIDTQRTFGTVGLVNLATATVDELEVLPFISRSRAEQLVALRDRGRLRDITDVIAALQLQPHEAAQIRARLAFGQPTGANSHTGAAASGVTQGGAQSGTARAAGKTARRGRKQTSARTPAGQQPKPAASEPPRQGRILDV</sequence>
<feature type="transmembrane region" description="Helical" evidence="2">
    <location>
        <begin position="59"/>
        <end position="78"/>
    </location>
</feature>
<feature type="region of interest" description="Disordered" evidence="1">
    <location>
        <begin position="1"/>
        <end position="22"/>
    </location>
</feature>
<gene>
    <name evidence="3" type="ORF">F5897_000326</name>
</gene>
<dbReference type="RefSeq" id="WP_183304248.1">
    <property type="nucleotide sequence ID" value="NZ_JACIFD010000003.1"/>
</dbReference>
<evidence type="ECO:0008006" key="5">
    <source>
        <dbReference type="Google" id="ProtNLM"/>
    </source>
</evidence>
<accession>A0A840DLU2</accession>
<dbReference type="Proteomes" id="UP000571183">
    <property type="component" value="Unassembled WGS sequence"/>
</dbReference>
<dbReference type="AlphaFoldDB" id="A0A840DLU2"/>
<feature type="compositionally biased region" description="Polar residues" evidence="1">
    <location>
        <begin position="289"/>
        <end position="301"/>
    </location>
</feature>
<reference evidence="3 4" key="1">
    <citation type="submission" date="2020-08" db="EMBL/GenBank/DDBJ databases">
        <title>Sequencing the genomes of 1000 actinobacteria strains.</title>
        <authorList>
            <person name="Klenk H.-P."/>
        </authorList>
    </citation>
    <scope>NUCLEOTIDE SEQUENCE [LARGE SCALE GENOMIC DNA]</scope>
    <source>
        <strain evidence="3 4">DSM 27064</strain>
    </source>
</reference>